<proteinExistence type="predicted"/>
<evidence type="ECO:0008006" key="3">
    <source>
        <dbReference type="Google" id="ProtNLM"/>
    </source>
</evidence>
<evidence type="ECO:0000313" key="1">
    <source>
        <dbReference type="EMBL" id="MBD3108536.1"/>
    </source>
</evidence>
<sequence length="136" mass="15840">MYKKITPGVKISISRSISTAFEQYMKSIQWGENQADIVEFVANWKGYITSDASWYAKVDESVKEDPAFHKELAAKINQTIDKILNEKPTEEQMNLIELLQEQTNSEEYMYSCRAEARYIIEKLQEELEADDKKEAM</sequence>
<gene>
    <name evidence="1" type="ORF">IEO70_09160</name>
</gene>
<evidence type="ECO:0000313" key="2">
    <source>
        <dbReference type="Proteomes" id="UP000602076"/>
    </source>
</evidence>
<keyword evidence="2" id="KW-1185">Reference proteome</keyword>
<reference evidence="1" key="1">
    <citation type="submission" date="2020-09" db="EMBL/GenBank/DDBJ databases">
        <title>Bacillus faecalis sp. nov., a moderately halophilic bacterium isolated from cow faeces.</title>
        <authorList>
            <person name="Jiang L."/>
            <person name="Lee J."/>
        </authorList>
    </citation>
    <scope>NUCLEOTIDE SEQUENCE</scope>
    <source>
        <strain evidence="1">AGMB 02131</strain>
    </source>
</reference>
<dbReference type="RefSeq" id="WP_190998078.1">
    <property type="nucleotide sequence ID" value="NZ_JACXSI010000019.1"/>
</dbReference>
<organism evidence="1 2">
    <name type="scientific">Peribacillus faecalis</name>
    <dbReference type="NCBI Taxonomy" id="2772559"/>
    <lineage>
        <taxon>Bacteria</taxon>
        <taxon>Bacillati</taxon>
        <taxon>Bacillota</taxon>
        <taxon>Bacilli</taxon>
        <taxon>Bacillales</taxon>
        <taxon>Bacillaceae</taxon>
        <taxon>Peribacillus</taxon>
    </lineage>
</organism>
<dbReference type="EMBL" id="JACXSI010000019">
    <property type="protein sequence ID" value="MBD3108536.1"/>
    <property type="molecule type" value="Genomic_DNA"/>
</dbReference>
<protein>
    <recommendedName>
        <fullName evidence="3">Group-specific protein</fullName>
    </recommendedName>
</protein>
<dbReference type="AlphaFoldDB" id="A0A927CWU8"/>
<name>A0A927CWU8_9BACI</name>
<dbReference type="Proteomes" id="UP000602076">
    <property type="component" value="Unassembled WGS sequence"/>
</dbReference>
<accession>A0A927CWU8</accession>
<comment type="caution">
    <text evidence="1">The sequence shown here is derived from an EMBL/GenBank/DDBJ whole genome shotgun (WGS) entry which is preliminary data.</text>
</comment>